<dbReference type="GO" id="GO:0005737">
    <property type="term" value="C:cytoplasm"/>
    <property type="evidence" value="ECO:0007669"/>
    <property type="project" value="TreeGrafter"/>
</dbReference>
<evidence type="ECO:0000256" key="4">
    <source>
        <dbReference type="ARBA" id="ARBA00023002"/>
    </source>
</evidence>
<evidence type="ECO:0000259" key="6">
    <source>
        <dbReference type="Pfam" id="PF14759"/>
    </source>
</evidence>
<reference evidence="7 8" key="1">
    <citation type="submission" date="2018-03" db="EMBL/GenBank/DDBJ databases">
        <title>Genomic Encyclopedia of Archaeal and Bacterial Type Strains, Phase II (KMG-II): from individual species to whole genera.</title>
        <authorList>
            <person name="Goeker M."/>
        </authorList>
    </citation>
    <scope>NUCLEOTIDE SEQUENCE [LARGE SCALE GENOMIC DNA]</scope>
    <source>
        <strain evidence="7 8">DSM 45312</strain>
    </source>
</reference>
<keyword evidence="4" id="KW-0560">Oxidoreductase</keyword>
<evidence type="ECO:0000256" key="1">
    <source>
        <dbReference type="ARBA" id="ARBA00001974"/>
    </source>
</evidence>
<dbReference type="InterPro" id="IPR016156">
    <property type="entry name" value="FAD/NAD-linked_Rdtase_dimer_sf"/>
</dbReference>
<feature type="domain" description="Reductase C-terminal" evidence="6">
    <location>
        <begin position="323"/>
        <end position="388"/>
    </location>
</feature>
<keyword evidence="7" id="KW-0223">Dioxygenase</keyword>
<accession>A0A2P8CWT0</accession>
<dbReference type="AlphaFoldDB" id="A0A2P8CWT0"/>
<keyword evidence="3" id="KW-0274">FAD</keyword>
<dbReference type="PANTHER" id="PTHR43557">
    <property type="entry name" value="APOPTOSIS-INDUCING FACTOR 1"/>
    <property type="match status" value="1"/>
</dbReference>
<gene>
    <name evidence="7" type="ORF">CLV63_12661</name>
</gene>
<dbReference type="EMBL" id="PYGA01000026">
    <property type="protein sequence ID" value="PSK89425.1"/>
    <property type="molecule type" value="Genomic_DNA"/>
</dbReference>
<dbReference type="GO" id="GO:0016651">
    <property type="term" value="F:oxidoreductase activity, acting on NAD(P)H"/>
    <property type="evidence" value="ECO:0007669"/>
    <property type="project" value="TreeGrafter"/>
</dbReference>
<protein>
    <submittedName>
        <fullName evidence="7">3-phenylpropionate/trans-cinnamate dioxygenase ferredoxin reductase subunit</fullName>
    </submittedName>
</protein>
<dbReference type="SUPFAM" id="SSF51905">
    <property type="entry name" value="FAD/NAD(P)-binding domain"/>
    <property type="match status" value="1"/>
</dbReference>
<evidence type="ECO:0000256" key="3">
    <source>
        <dbReference type="ARBA" id="ARBA00022827"/>
    </source>
</evidence>
<sequence>MTQARRIVIAGAGLAGLRAGEALRDGGFDGELTVIGDEPHPPYNRPPLSKQVLTGTMDPDRCRFPADRIQATWLLGTRAAALDRARRTILLHDGRQVPYDGLVIATGRRARPWPGRVPPLGVHTLRTVADSLALRRAVDPATRVAVLGAGFLGCEVAASLRTLGVATVTLIDIAPHPMPGLGPEIGARVAAMHAEHGVRLRLGTTVARFEGRRRVTALHMADGTRIPADVVLIALGSVPNTEWLAGSGLALHRGSVLCDTHCMAVGADRIAAAGDVAAWPHPRLSEPFQVEHWTNAGDMAKAAAANLLAAPAHRTPYTPVPTFWSDQYGAKIQSAGLFGHATRRTVVEDDPGSGRLVVEGDRDGELMGAVTVNRPRALIGYQRALAASPAPAA</sequence>
<dbReference type="PRINTS" id="PR00469">
    <property type="entry name" value="PNDRDTASEII"/>
</dbReference>
<comment type="cofactor">
    <cofactor evidence="1">
        <name>FAD</name>
        <dbReference type="ChEBI" id="CHEBI:57692"/>
    </cofactor>
</comment>
<evidence type="ECO:0000313" key="7">
    <source>
        <dbReference type="EMBL" id="PSK89425.1"/>
    </source>
</evidence>
<comment type="caution">
    <text evidence="7">The sequence shown here is derived from an EMBL/GenBank/DDBJ whole genome shotgun (WGS) entry which is preliminary data.</text>
</comment>
<dbReference type="InterPro" id="IPR028202">
    <property type="entry name" value="Reductase_C"/>
</dbReference>
<evidence type="ECO:0000259" key="5">
    <source>
        <dbReference type="Pfam" id="PF07992"/>
    </source>
</evidence>
<dbReference type="InterPro" id="IPR050446">
    <property type="entry name" value="FAD-oxidoreductase/Apoptosis"/>
</dbReference>
<feature type="domain" description="FAD/NAD(P)-binding" evidence="5">
    <location>
        <begin position="6"/>
        <end position="300"/>
    </location>
</feature>
<evidence type="ECO:0000256" key="2">
    <source>
        <dbReference type="ARBA" id="ARBA00022630"/>
    </source>
</evidence>
<dbReference type="Pfam" id="PF07992">
    <property type="entry name" value="Pyr_redox_2"/>
    <property type="match status" value="1"/>
</dbReference>
<dbReference type="InterPro" id="IPR036188">
    <property type="entry name" value="FAD/NAD-bd_sf"/>
</dbReference>
<name>A0A2P8CWT0_9ACTN</name>
<dbReference type="InterPro" id="IPR023753">
    <property type="entry name" value="FAD/NAD-binding_dom"/>
</dbReference>
<keyword evidence="8" id="KW-1185">Reference proteome</keyword>
<evidence type="ECO:0000313" key="8">
    <source>
        <dbReference type="Proteomes" id="UP000240542"/>
    </source>
</evidence>
<dbReference type="PANTHER" id="PTHR43557:SF2">
    <property type="entry name" value="RIESKE DOMAIN-CONTAINING PROTEIN-RELATED"/>
    <property type="match status" value="1"/>
</dbReference>
<dbReference type="Gene3D" id="3.30.390.30">
    <property type="match status" value="1"/>
</dbReference>
<proteinExistence type="predicted"/>
<dbReference type="GO" id="GO:0051213">
    <property type="term" value="F:dioxygenase activity"/>
    <property type="evidence" value="ECO:0007669"/>
    <property type="project" value="UniProtKB-KW"/>
</dbReference>
<dbReference type="OrthoDB" id="1145at2"/>
<dbReference type="PRINTS" id="PR00368">
    <property type="entry name" value="FADPNR"/>
</dbReference>
<dbReference type="Proteomes" id="UP000240542">
    <property type="component" value="Unassembled WGS sequence"/>
</dbReference>
<keyword evidence="2" id="KW-0285">Flavoprotein</keyword>
<organism evidence="7 8">
    <name type="scientific">Murinocardiopsis flavida</name>
    <dbReference type="NCBI Taxonomy" id="645275"/>
    <lineage>
        <taxon>Bacteria</taxon>
        <taxon>Bacillati</taxon>
        <taxon>Actinomycetota</taxon>
        <taxon>Actinomycetes</taxon>
        <taxon>Streptosporangiales</taxon>
        <taxon>Nocardiopsidaceae</taxon>
        <taxon>Murinocardiopsis</taxon>
    </lineage>
</organism>
<dbReference type="Pfam" id="PF14759">
    <property type="entry name" value="Reductase_C"/>
    <property type="match status" value="1"/>
</dbReference>
<dbReference type="SUPFAM" id="SSF55424">
    <property type="entry name" value="FAD/NAD-linked reductases, dimerisation (C-terminal) domain"/>
    <property type="match status" value="1"/>
</dbReference>
<dbReference type="RefSeq" id="WP_106586199.1">
    <property type="nucleotide sequence ID" value="NZ_PYGA01000026.1"/>
</dbReference>
<dbReference type="Gene3D" id="3.50.50.60">
    <property type="entry name" value="FAD/NAD(P)-binding domain"/>
    <property type="match status" value="2"/>
</dbReference>